<keyword evidence="5 8" id="KW-1133">Transmembrane helix</keyword>
<feature type="domain" description="ABC transporter" evidence="9">
    <location>
        <begin position="985"/>
        <end position="1215"/>
    </location>
</feature>
<dbReference type="SMART" id="SM00382">
    <property type="entry name" value="AAA"/>
    <property type="match status" value="2"/>
</dbReference>
<evidence type="ECO:0000259" key="10">
    <source>
        <dbReference type="PROSITE" id="PS50929"/>
    </source>
</evidence>
<dbReference type="InterPro" id="IPR036640">
    <property type="entry name" value="ABC1_TM_sf"/>
</dbReference>
<feature type="region of interest" description="Disordered" evidence="7">
    <location>
        <begin position="1195"/>
        <end position="1217"/>
    </location>
</feature>
<dbReference type="GO" id="GO:0034775">
    <property type="term" value="P:glutathione transmembrane transport"/>
    <property type="evidence" value="ECO:0007669"/>
    <property type="project" value="InterPro"/>
</dbReference>
<proteinExistence type="predicted"/>
<reference evidence="11 12" key="1">
    <citation type="submission" date="2019-10" db="EMBL/GenBank/DDBJ databases">
        <title>Georgenia wutianyii sp. nov. and Georgenia yuyongxinii sp. nov. isolated from plateau pika (Ochotona curzoniae) in the Qinghai-Tibet plateau of China.</title>
        <authorList>
            <person name="Tian Z."/>
        </authorList>
    </citation>
    <scope>NUCLEOTIDE SEQUENCE [LARGE SCALE GENOMIC DNA]</scope>
    <source>
        <strain evidence="11 12">JCM 19765</strain>
    </source>
</reference>
<feature type="transmembrane region" description="Helical" evidence="8">
    <location>
        <begin position="668"/>
        <end position="694"/>
    </location>
</feature>
<feature type="compositionally biased region" description="Basic residues" evidence="7">
    <location>
        <begin position="10"/>
        <end position="22"/>
    </location>
</feature>
<evidence type="ECO:0000256" key="8">
    <source>
        <dbReference type="SAM" id="Phobius"/>
    </source>
</evidence>
<dbReference type="GO" id="GO:0016887">
    <property type="term" value="F:ATP hydrolysis activity"/>
    <property type="evidence" value="ECO:0007669"/>
    <property type="project" value="InterPro"/>
</dbReference>
<dbReference type="AlphaFoldDB" id="A0A6N7EKT5"/>
<dbReference type="CDD" id="cd18584">
    <property type="entry name" value="ABC_6TM_AarD_CydD"/>
    <property type="match status" value="1"/>
</dbReference>
<feature type="transmembrane region" description="Helical" evidence="8">
    <location>
        <begin position="107"/>
        <end position="125"/>
    </location>
</feature>
<dbReference type="GO" id="GO:0140359">
    <property type="term" value="F:ABC-type transporter activity"/>
    <property type="evidence" value="ECO:0007669"/>
    <property type="project" value="InterPro"/>
</dbReference>
<keyword evidence="6 8" id="KW-0472">Membrane</keyword>
<evidence type="ECO:0000313" key="12">
    <source>
        <dbReference type="Proteomes" id="UP000437709"/>
    </source>
</evidence>
<evidence type="ECO:0000256" key="4">
    <source>
        <dbReference type="ARBA" id="ARBA00022840"/>
    </source>
</evidence>
<dbReference type="InterPro" id="IPR027417">
    <property type="entry name" value="P-loop_NTPase"/>
</dbReference>
<dbReference type="PROSITE" id="PS00211">
    <property type="entry name" value="ABC_TRANSPORTER_1"/>
    <property type="match status" value="1"/>
</dbReference>
<keyword evidence="3" id="KW-0547">Nucleotide-binding</keyword>
<evidence type="ECO:0000259" key="9">
    <source>
        <dbReference type="PROSITE" id="PS50893"/>
    </source>
</evidence>
<dbReference type="OrthoDB" id="9806127at2"/>
<dbReference type="Pfam" id="PF00664">
    <property type="entry name" value="ABC_membrane"/>
    <property type="match status" value="1"/>
</dbReference>
<keyword evidence="2 8" id="KW-0812">Transmembrane</keyword>
<feature type="transmembrane region" description="Helical" evidence="8">
    <location>
        <begin position="72"/>
        <end position="101"/>
    </location>
</feature>
<evidence type="ECO:0000256" key="2">
    <source>
        <dbReference type="ARBA" id="ARBA00022692"/>
    </source>
</evidence>
<dbReference type="InterPro" id="IPR017871">
    <property type="entry name" value="ABC_transporter-like_CS"/>
</dbReference>
<dbReference type="GO" id="GO:0045454">
    <property type="term" value="P:cell redox homeostasis"/>
    <property type="evidence" value="ECO:0007669"/>
    <property type="project" value="InterPro"/>
</dbReference>
<evidence type="ECO:0000256" key="5">
    <source>
        <dbReference type="ARBA" id="ARBA00022989"/>
    </source>
</evidence>
<dbReference type="InterPro" id="IPR014223">
    <property type="entry name" value="ABC_CydC/D"/>
</dbReference>
<dbReference type="InterPro" id="IPR003593">
    <property type="entry name" value="AAA+_ATPase"/>
</dbReference>
<evidence type="ECO:0000256" key="1">
    <source>
        <dbReference type="ARBA" id="ARBA00004651"/>
    </source>
</evidence>
<dbReference type="Proteomes" id="UP000437709">
    <property type="component" value="Unassembled WGS sequence"/>
</dbReference>
<comment type="subcellular location">
    <subcellularLocation>
        <location evidence="1">Cell membrane</location>
        <topology evidence="1">Multi-pass membrane protein</topology>
    </subcellularLocation>
</comment>
<dbReference type="GO" id="GO:0005886">
    <property type="term" value="C:plasma membrane"/>
    <property type="evidence" value="ECO:0007669"/>
    <property type="project" value="UniProtKB-SubCell"/>
</dbReference>
<feature type="domain" description="ABC transmembrane type-1" evidence="10">
    <location>
        <begin position="74"/>
        <end position="358"/>
    </location>
</feature>
<feature type="domain" description="ABC transporter" evidence="9">
    <location>
        <begin position="411"/>
        <end position="646"/>
    </location>
</feature>
<protein>
    <submittedName>
        <fullName evidence="11">Thiol reductant ABC exporter subunit CydC</fullName>
    </submittedName>
</protein>
<feature type="region of interest" description="Disordered" evidence="7">
    <location>
        <begin position="1"/>
        <end position="27"/>
    </location>
</feature>
<feature type="transmembrane region" description="Helical" evidence="8">
    <location>
        <begin position="784"/>
        <end position="803"/>
    </location>
</feature>
<dbReference type="PANTHER" id="PTHR24221">
    <property type="entry name" value="ATP-BINDING CASSETTE SUB-FAMILY B"/>
    <property type="match status" value="1"/>
</dbReference>
<evidence type="ECO:0000256" key="6">
    <source>
        <dbReference type="ARBA" id="ARBA00023136"/>
    </source>
</evidence>
<comment type="caution">
    <text evidence="11">The sequence shown here is derived from an EMBL/GenBank/DDBJ whole genome shotgun (WGS) entry which is preliminary data.</text>
</comment>
<feature type="domain" description="ABC transmembrane type-1" evidence="10">
    <location>
        <begin position="669"/>
        <end position="950"/>
    </location>
</feature>
<dbReference type="InterPro" id="IPR039421">
    <property type="entry name" value="Type_1_exporter"/>
</dbReference>
<keyword evidence="12" id="KW-1185">Reference proteome</keyword>
<sequence length="1217" mass="128048">MVTDPAGSRGQRHGAEHHHGRGCGHPARSARLSSLRLLGLPATCDQRAGGDLSRGPVDARLLRLSRPAAGPISVLTVLSLLSAAVPVATALAAAHLVIQVLTAGAEAMVPALAPLGACLAVRALIDWLQPLVAHVASSRVISAVRTRGLDRIEQHGPAWLASAGAGPHPLDIGTVLSTGLDPLRSWFSGYLPSVVVAAVLPAGVLAAMTLIDVPSALVVLLTLPLVPTFAALLGWATQQQAQRQYEAGGRLAGYFLDVVRGLPTLKLVNRAERQVGAVQEVTEQHRGATMKVLAVAFLSSTALDLIATISVGLVAVEAGVRLAQGEMGLWPALAVILLTPEAYRPLREAGAQFHDSAQASAVADQLEQLFGKDLPGAPYPRSMAGHRAEPPLSPDQHGQPAGHPAPVLLSARGLAVHYPGRRARALELPELDLRRGELLAVTGPSGGGKSTLLRVLAGAQDSQSGQVRVVTGMGGEPAVEYLPQRPTLPQARTVAEALRREPGEVVPDHDLIEALGVVGLRAEDLSQGLSTPLGDDGQGLSAGQHQRIALARALRVGKEHLAHQRDVILLLDEPTAHLDPVAERIVVHELGQLAQRGGTILAAAHRAALVHAASRVIDLQRPAPAVENSAAHHGEMVGAPVEPQVGGLSPLTQSIRGWWSRRSAQVRYIISVALGAGSLLAGVALTAAASWMIIRAADQPPILTLSLAAVAVRACAIARPLLRYLERLTAHDTGLSQLAQWRSGVVADLIPRVPGTLTPRRGSLLSRVVDDVDLRLSGLIRGRLPLAAAGTALLVIVLATYWLLPQAVLPLAGGLLVSAVLAPLVEARTAHRRESRRVQARSDLLETVVQVLEGAEELNGQRGSHLRAAVSIRAAQLDAAEQRVARAQGLSAALAQVGLGATILAMAGVAAAAWRDGQISTEVVGVLILGTLALGEAALAVLPAVRAIVLGRWAQDRLTALRSIPPAATDPDNAYTWTLAGPLEVELRAVRAGWDPAKPALRNLDLHLEPGKAVLIHGKSGAGKSTLAALLLRVLDPVAGTITLSGLHTTQLAGQVVRDRVALAGQYGHIFATTLRENLRLAQPRATDNALLAVLDQAQLRDWFTTLGHGLDTWLDSGGRVMSGGERKRLTIARALLRDPDVLVLDEPTEGLDKDTAETLMRTLLTDTAGRRRNVIVLTHLDHGMEMIDDRRQLSDGQLSSSNNHQPPVELAPLIHS</sequence>
<dbReference type="EMBL" id="WHPC01000099">
    <property type="protein sequence ID" value="MPV38670.1"/>
    <property type="molecule type" value="Genomic_DNA"/>
</dbReference>
<feature type="region of interest" description="Disordered" evidence="7">
    <location>
        <begin position="377"/>
        <end position="404"/>
    </location>
</feature>
<feature type="transmembrane region" description="Helical" evidence="8">
    <location>
        <begin position="190"/>
        <end position="211"/>
    </location>
</feature>
<feature type="transmembrane region" description="Helical" evidence="8">
    <location>
        <begin position="217"/>
        <end position="236"/>
    </location>
</feature>
<dbReference type="Pfam" id="PF00005">
    <property type="entry name" value="ABC_tran"/>
    <property type="match status" value="2"/>
</dbReference>
<feature type="transmembrane region" description="Helical" evidence="8">
    <location>
        <begin position="926"/>
        <end position="949"/>
    </location>
</feature>
<dbReference type="PROSITE" id="PS50893">
    <property type="entry name" value="ABC_TRANSPORTER_2"/>
    <property type="match status" value="2"/>
</dbReference>
<evidence type="ECO:0000256" key="7">
    <source>
        <dbReference type="SAM" id="MobiDB-lite"/>
    </source>
</evidence>
<feature type="transmembrane region" description="Helical" evidence="8">
    <location>
        <begin position="292"/>
        <end position="315"/>
    </location>
</feature>
<feature type="compositionally biased region" description="Polar residues" evidence="7">
    <location>
        <begin position="1195"/>
        <end position="1206"/>
    </location>
</feature>
<dbReference type="InterPro" id="IPR003439">
    <property type="entry name" value="ABC_transporter-like_ATP-bd"/>
</dbReference>
<gene>
    <name evidence="11" type="primary">cydC</name>
    <name evidence="11" type="ORF">GB881_16760</name>
</gene>
<accession>A0A6N7EKT5</accession>
<dbReference type="PROSITE" id="PS50929">
    <property type="entry name" value="ABC_TM1F"/>
    <property type="match status" value="2"/>
</dbReference>
<keyword evidence="4" id="KW-0067">ATP-binding</keyword>
<feature type="transmembrane region" description="Helical" evidence="8">
    <location>
        <begin position="892"/>
        <end position="914"/>
    </location>
</feature>
<dbReference type="InterPro" id="IPR011527">
    <property type="entry name" value="ABC1_TM_dom"/>
</dbReference>
<dbReference type="Gene3D" id="3.40.50.300">
    <property type="entry name" value="P-loop containing nucleotide triphosphate hydrolases"/>
    <property type="match status" value="2"/>
</dbReference>
<feature type="transmembrane region" description="Helical" evidence="8">
    <location>
        <begin position="809"/>
        <end position="827"/>
    </location>
</feature>
<dbReference type="GO" id="GO:0005524">
    <property type="term" value="F:ATP binding"/>
    <property type="evidence" value="ECO:0007669"/>
    <property type="project" value="UniProtKB-KW"/>
</dbReference>
<evidence type="ECO:0000313" key="11">
    <source>
        <dbReference type="EMBL" id="MPV38670.1"/>
    </source>
</evidence>
<organism evidence="11 12">
    <name type="scientific">Georgenia subflava</name>
    <dbReference type="NCBI Taxonomy" id="1622177"/>
    <lineage>
        <taxon>Bacteria</taxon>
        <taxon>Bacillati</taxon>
        <taxon>Actinomycetota</taxon>
        <taxon>Actinomycetes</taxon>
        <taxon>Micrococcales</taxon>
        <taxon>Bogoriellaceae</taxon>
        <taxon>Georgenia</taxon>
    </lineage>
</organism>
<dbReference type="PANTHER" id="PTHR24221:SF590">
    <property type="entry name" value="COMPONENT LINKED WITH THE ASSEMBLY OF CYTOCHROME' TRANSPORT TRANSMEMBRANE ATP-BINDING PROTEIN ABC TRANSPORTER CYDD-RELATED"/>
    <property type="match status" value="1"/>
</dbReference>
<dbReference type="Gene3D" id="1.20.1560.10">
    <property type="entry name" value="ABC transporter type 1, transmembrane domain"/>
    <property type="match status" value="2"/>
</dbReference>
<dbReference type="SUPFAM" id="SSF52540">
    <property type="entry name" value="P-loop containing nucleoside triphosphate hydrolases"/>
    <property type="match status" value="2"/>
</dbReference>
<evidence type="ECO:0000256" key="3">
    <source>
        <dbReference type="ARBA" id="ARBA00022741"/>
    </source>
</evidence>
<name>A0A6N7EKT5_9MICO</name>
<dbReference type="SUPFAM" id="SSF90123">
    <property type="entry name" value="ABC transporter transmembrane region"/>
    <property type="match status" value="2"/>
</dbReference>
<dbReference type="NCBIfam" id="TIGR02868">
    <property type="entry name" value="CydC"/>
    <property type="match status" value="1"/>
</dbReference>